<keyword evidence="6" id="KW-0378">Hydrolase</keyword>
<dbReference type="InterPro" id="IPR043502">
    <property type="entry name" value="DNA/RNA_pol_sf"/>
</dbReference>
<evidence type="ECO:0000256" key="5">
    <source>
        <dbReference type="ARBA" id="ARBA00022759"/>
    </source>
</evidence>
<dbReference type="PANTHER" id="PTHR33064:SF29">
    <property type="entry name" value="PEPTIDASE A2 DOMAIN-CONTAINING PROTEIN-RELATED"/>
    <property type="match status" value="1"/>
</dbReference>
<keyword evidence="7" id="KW-0695">RNA-directed DNA polymerase</keyword>
<dbReference type="Proteomes" id="UP000823872">
    <property type="component" value="Chromosome E3"/>
</dbReference>
<feature type="domain" description="Reverse transcriptase" evidence="8">
    <location>
        <begin position="17"/>
        <end position="214"/>
    </location>
</feature>
<evidence type="ECO:0000256" key="1">
    <source>
        <dbReference type="ARBA" id="ARBA00010879"/>
    </source>
</evidence>
<keyword evidence="5" id="KW-0255">Endonuclease</keyword>
<evidence type="ECO:0000259" key="8">
    <source>
        <dbReference type="PROSITE" id="PS50878"/>
    </source>
</evidence>
<evidence type="ECO:0000256" key="3">
    <source>
        <dbReference type="ARBA" id="ARBA00022695"/>
    </source>
</evidence>
<dbReference type="SUPFAM" id="SSF56672">
    <property type="entry name" value="DNA/RNA polymerases"/>
    <property type="match status" value="1"/>
</dbReference>
<dbReference type="GeneTree" id="ENSGT00940000163417"/>
<accession>A0ABI7WC71</accession>
<dbReference type="Ensembl" id="ENSFCTT00005011262.1">
    <property type="protein sequence ID" value="ENSFCTP00005007007.1"/>
    <property type="gene ID" value="ENSFCTG00005004193.1"/>
</dbReference>
<dbReference type="Pfam" id="PF17917">
    <property type="entry name" value="RT_RNaseH"/>
    <property type="match status" value="1"/>
</dbReference>
<keyword evidence="3" id="KW-0548">Nucleotidyltransferase</keyword>
<evidence type="ECO:0000256" key="4">
    <source>
        <dbReference type="ARBA" id="ARBA00022722"/>
    </source>
</evidence>
<keyword evidence="2" id="KW-0808">Transferase</keyword>
<dbReference type="Gene3D" id="3.30.70.270">
    <property type="match status" value="1"/>
</dbReference>
<sequence length="371" mass="42028">MSQEARKGLQPHIRRLQSIGVLVPCQSPWNTPLLPVKKPHTNDYRPVQDLREVNKRVTDIHPTVPNPYTLLSSLAPSRVWYTVLDLKDTFFSLPLTPQRQPLFTFKWHDLEEGYSGRLTWTRLPQGFKTSPTIFDEALHEDLGEYRREHPGLALLQYVDDTLIAANKAKDCERETQDLVATLGALGYRASTKKAQIRSERVLLRSPGPYMKLPKRGKHLNGLKKKKLPLIRYKRPSLSAPALGLPDITKPFHLFVDEHKGIAKGVLTQALGPWNRPVAYLSKKLDPVAAGWPPCLRIIAATALLVKDVDKLTLGQEIWITTPHAIEGVLKQPPDRWLSNTRMTHYQSLLLNPPRVRFHPSAALNPATLLPY</sequence>
<dbReference type="InterPro" id="IPR043128">
    <property type="entry name" value="Rev_trsase/Diguanyl_cyclase"/>
</dbReference>
<proteinExistence type="inferred from homology"/>
<keyword evidence="10" id="KW-1185">Reference proteome</keyword>
<reference evidence="9" key="2">
    <citation type="submission" date="2025-08" db="UniProtKB">
        <authorList>
            <consortium name="Ensembl"/>
        </authorList>
    </citation>
    <scope>IDENTIFICATION</scope>
    <source>
        <strain evidence="9">breed Abyssinian</strain>
    </source>
</reference>
<dbReference type="PROSITE" id="PS50878">
    <property type="entry name" value="RT_POL"/>
    <property type="match status" value="1"/>
</dbReference>
<dbReference type="Pfam" id="PF00078">
    <property type="entry name" value="RVT_1"/>
    <property type="match status" value="1"/>
</dbReference>
<evidence type="ECO:0000313" key="9">
    <source>
        <dbReference type="Ensembl" id="ENSFCTP00005007007.1"/>
    </source>
</evidence>
<dbReference type="InterPro" id="IPR041373">
    <property type="entry name" value="RT_RNaseH"/>
</dbReference>
<reference evidence="9" key="3">
    <citation type="submission" date="2025-09" db="UniProtKB">
        <authorList>
            <consortium name="Ensembl"/>
        </authorList>
    </citation>
    <scope>IDENTIFICATION</scope>
    <source>
        <strain evidence="9">breed Abyssinian</strain>
    </source>
</reference>
<dbReference type="InterPro" id="IPR000477">
    <property type="entry name" value="RT_dom"/>
</dbReference>
<dbReference type="PANTHER" id="PTHR33064">
    <property type="entry name" value="POL PROTEIN"/>
    <property type="match status" value="1"/>
</dbReference>
<dbReference type="Gene3D" id="3.10.10.10">
    <property type="entry name" value="HIV Type 1 Reverse Transcriptase, subunit A, domain 1"/>
    <property type="match status" value="1"/>
</dbReference>
<evidence type="ECO:0000256" key="2">
    <source>
        <dbReference type="ARBA" id="ARBA00022679"/>
    </source>
</evidence>
<keyword evidence="4" id="KW-0540">Nuclease</keyword>
<reference evidence="9 10" key="1">
    <citation type="submission" date="2021-02" db="EMBL/GenBank/DDBJ databases">
        <title>Safari Cat Assemblies.</title>
        <authorList>
            <person name="Bredemeyer K.R."/>
            <person name="Murphy W.J."/>
        </authorList>
    </citation>
    <scope>NUCLEOTIDE SEQUENCE [LARGE SCALE GENOMIC DNA]</scope>
</reference>
<evidence type="ECO:0000256" key="7">
    <source>
        <dbReference type="ARBA" id="ARBA00022918"/>
    </source>
</evidence>
<dbReference type="InterPro" id="IPR051320">
    <property type="entry name" value="Viral_Replic_Matur_Polypro"/>
</dbReference>
<name>A0ABI7WC71_FELCA</name>
<protein>
    <recommendedName>
        <fullName evidence="8">Reverse transcriptase domain-containing protein</fullName>
    </recommendedName>
</protein>
<comment type="similarity">
    <text evidence="1">Belongs to the beta type-B retroviral polymerase family. HERV class-II K(HML-2) pol subfamily.</text>
</comment>
<evidence type="ECO:0000313" key="10">
    <source>
        <dbReference type="Proteomes" id="UP000823872"/>
    </source>
</evidence>
<evidence type="ECO:0000256" key="6">
    <source>
        <dbReference type="ARBA" id="ARBA00022801"/>
    </source>
</evidence>
<dbReference type="Gene3D" id="3.10.20.370">
    <property type="match status" value="1"/>
</dbReference>
<organism evidence="9 10">
    <name type="scientific">Felis catus</name>
    <name type="common">Cat</name>
    <name type="synonym">Felis silvestris catus</name>
    <dbReference type="NCBI Taxonomy" id="9685"/>
    <lineage>
        <taxon>Eukaryota</taxon>
        <taxon>Metazoa</taxon>
        <taxon>Chordata</taxon>
        <taxon>Craniata</taxon>
        <taxon>Vertebrata</taxon>
        <taxon>Euteleostomi</taxon>
        <taxon>Mammalia</taxon>
        <taxon>Eutheria</taxon>
        <taxon>Laurasiatheria</taxon>
        <taxon>Carnivora</taxon>
        <taxon>Feliformia</taxon>
        <taxon>Felidae</taxon>
        <taxon>Felinae</taxon>
        <taxon>Felis</taxon>
    </lineage>
</organism>